<keyword evidence="5" id="KW-0443">Lipid metabolism</keyword>
<dbReference type="GO" id="GO:0008610">
    <property type="term" value="P:lipid biosynthetic process"/>
    <property type="evidence" value="ECO:0007669"/>
    <property type="project" value="InterPro"/>
</dbReference>
<dbReference type="PATRIC" id="fig|121290.4.peg.1437"/>
<dbReference type="PANTHER" id="PTHR43667:SF1">
    <property type="entry name" value="CYCLOPROPANE-FATTY-ACYL-PHOSPHOLIPID SYNTHASE"/>
    <property type="match status" value="1"/>
</dbReference>
<dbReference type="EC" id="2.1.1.79" evidence="6"/>
<evidence type="ECO:0000256" key="5">
    <source>
        <dbReference type="ARBA" id="ARBA00023098"/>
    </source>
</evidence>
<evidence type="ECO:0000256" key="1">
    <source>
        <dbReference type="ARBA" id="ARBA00010815"/>
    </source>
</evidence>
<dbReference type="Proteomes" id="UP000059074">
    <property type="component" value="Unassembled WGS sequence"/>
</dbReference>
<proteinExistence type="inferred from homology"/>
<dbReference type="GO" id="GO:0032259">
    <property type="term" value="P:methylation"/>
    <property type="evidence" value="ECO:0007669"/>
    <property type="project" value="UniProtKB-KW"/>
</dbReference>
<protein>
    <submittedName>
        <fullName evidence="6">Cyclopropane-fatty-acyl-phospholipid synthase</fullName>
        <ecNumber evidence="6">2.1.1.79</ecNumber>
    </submittedName>
</protein>
<dbReference type="AlphaFoldDB" id="A0A109BP72"/>
<evidence type="ECO:0000256" key="2">
    <source>
        <dbReference type="ARBA" id="ARBA00022603"/>
    </source>
</evidence>
<comment type="similarity">
    <text evidence="1">Belongs to the CFA/CMAS family.</text>
</comment>
<dbReference type="RefSeq" id="WP_068458934.1">
    <property type="nucleotide sequence ID" value="NZ_JAEFBX010000003.1"/>
</dbReference>
<dbReference type="PANTHER" id="PTHR43667">
    <property type="entry name" value="CYCLOPROPANE-FATTY-ACYL-PHOSPHOLIPID SYNTHASE"/>
    <property type="match status" value="1"/>
</dbReference>
<comment type="caution">
    <text evidence="6">The sequence shown here is derived from an EMBL/GenBank/DDBJ whole genome shotgun (WGS) entry which is preliminary data.</text>
</comment>
<keyword evidence="7" id="KW-1185">Reference proteome</keyword>
<organism evidence="6 7">
    <name type="scientific">Hyphomicrobium sulfonivorans</name>
    <dbReference type="NCBI Taxonomy" id="121290"/>
    <lineage>
        <taxon>Bacteria</taxon>
        <taxon>Pseudomonadati</taxon>
        <taxon>Pseudomonadota</taxon>
        <taxon>Alphaproteobacteria</taxon>
        <taxon>Hyphomicrobiales</taxon>
        <taxon>Hyphomicrobiaceae</taxon>
        <taxon>Hyphomicrobium</taxon>
    </lineage>
</organism>
<dbReference type="Gene3D" id="3.40.50.150">
    <property type="entry name" value="Vaccinia Virus protein VP39"/>
    <property type="match status" value="1"/>
</dbReference>
<dbReference type="GO" id="GO:0008825">
    <property type="term" value="F:cyclopropane-fatty-acyl-phospholipid synthase activity"/>
    <property type="evidence" value="ECO:0007669"/>
    <property type="project" value="UniProtKB-EC"/>
</dbReference>
<dbReference type="STRING" id="121290.APY04_0115"/>
<reference evidence="6 7" key="1">
    <citation type="submission" date="2015-10" db="EMBL/GenBank/DDBJ databases">
        <title>Transcriptomic analysis of a linuron degrading triple-species bacterial consortium.</title>
        <authorList>
            <person name="Albers P."/>
        </authorList>
    </citation>
    <scope>NUCLEOTIDE SEQUENCE [LARGE SCALE GENOMIC DNA]</scope>
    <source>
        <strain evidence="6 7">WDL6</strain>
    </source>
</reference>
<dbReference type="EMBL" id="LMTR01000011">
    <property type="protein sequence ID" value="KWT72424.1"/>
    <property type="molecule type" value="Genomic_DNA"/>
</dbReference>
<keyword evidence="4" id="KW-0949">S-adenosyl-L-methionine</keyword>
<sequence length="439" mass="49434">MAKDKSAKAAKQLAAAKALARELAGTLDLNASLRLWDGSVTPLGANVTGPFELSIADAGVIGSLLRWPTLDNFIRHYVDKGIDFSGGTLIDLGSQLNRDGRSVKLKGRDALKLARRLSPFLLARTEDAADNQGFEGEITGRRRKTADNKDYIQFHYDLSNDFYALFLDPEMVYSCAYYTDWENDVAQAQRDKLEMICRKLRLKPGDRFLDIGCGWGGLICHAAKNYGVTAHGITLSEEQLAFAKEKIKRLGLEDRVTVELKDYSMMEGQFDKIASIGMYEHIGLKNIPVYMRKMQSLLAPEGLFLNHAISRRAPKQGWFKRGMRPEQKAIAKYIFPGGELDDIGRSAVAMERAGFEVLDIEAWRLHYARTCKLWCERLTANREEALKHVSEEKYRIWVAYLAGVSLAFSRGTLRIYQTLVSKNAKRPPAVPPTRADLYR</sequence>
<gene>
    <name evidence="6" type="ORF">APY04_0115</name>
</gene>
<dbReference type="CDD" id="cd02440">
    <property type="entry name" value="AdoMet_MTases"/>
    <property type="match status" value="1"/>
</dbReference>
<name>A0A109BP72_HYPSL</name>
<dbReference type="SUPFAM" id="SSF53335">
    <property type="entry name" value="S-adenosyl-L-methionine-dependent methyltransferases"/>
    <property type="match status" value="1"/>
</dbReference>
<accession>A0A109BP72</accession>
<keyword evidence="2 6" id="KW-0489">Methyltransferase</keyword>
<evidence type="ECO:0000256" key="3">
    <source>
        <dbReference type="ARBA" id="ARBA00022679"/>
    </source>
</evidence>
<evidence type="ECO:0000313" key="6">
    <source>
        <dbReference type="EMBL" id="KWT72424.1"/>
    </source>
</evidence>
<evidence type="ECO:0000256" key="4">
    <source>
        <dbReference type="ARBA" id="ARBA00022691"/>
    </source>
</evidence>
<dbReference type="InterPro" id="IPR050723">
    <property type="entry name" value="CFA/CMAS"/>
</dbReference>
<dbReference type="PIRSF" id="PIRSF003085">
    <property type="entry name" value="CMAS"/>
    <property type="match status" value="1"/>
</dbReference>
<evidence type="ECO:0000313" key="7">
    <source>
        <dbReference type="Proteomes" id="UP000059074"/>
    </source>
</evidence>
<dbReference type="InterPro" id="IPR003333">
    <property type="entry name" value="CMAS"/>
</dbReference>
<dbReference type="OrthoDB" id="9782855at2"/>
<dbReference type="Pfam" id="PF02353">
    <property type="entry name" value="CMAS"/>
    <property type="match status" value="1"/>
</dbReference>
<keyword evidence="3 6" id="KW-0808">Transferase</keyword>
<dbReference type="InterPro" id="IPR029063">
    <property type="entry name" value="SAM-dependent_MTases_sf"/>
</dbReference>